<dbReference type="AlphaFoldDB" id="A0A291GX52"/>
<dbReference type="PANTHER" id="PTHR30528">
    <property type="entry name" value="CYTOPLASMIC PROTEIN"/>
    <property type="match status" value="1"/>
</dbReference>
<gene>
    <name evidence="1" type="ORF">CFK41_07765</name>
</gene>
<evidence type="ECO:0000313" key="2">
    <source>
        <dbReference type="Proteomes" id="UP000217889"/>
    </source>
</evidence>
<protein>
    <recommendedName>
        <fullName evidence="3">Winged helix-turn-helix domain-containing protein</fullName>
    </recommendedName>
</protein>
<dbReference type="EMBL" id="CP023564">
    <property type="protein sequence ID" value="ATG54674.1"/>
    <property type="molecule type" value="Genomic_DNA"/>
</dbReference>
<accession>A0A291GX52</accession>
<keyword evidence="2" id="KW-1185">Reference proteome</keyword>
<dbReference type="OrthoDB" id="9787207at2"/>
<proteinExistence type="predicted"/>
<evidence type="ECO:0008006" key="3">
    <source>
        <dbReference type="Google" id="ProtNLM"/>
    </source>
</evidence>
<dbReference type="Pfam" id="PF06224">
    <property type="entry name" value="AlkZ-like"/>
    <property type="match status" value="1"/>
</dbReference>
<dbReference type="PANTHER" id="PTHR30528:SF0">
    <property type="entry name" value="CYTOPLASMIC PROTEIN"/>
    <property type="match status" value="1"/>
</dbReference>
<sequence length="366" mass="40817">MHELTARQARRIAVRAAGLTAPRPTTLEDAIAGVGAIRLDLTAYICPSPELVLWSRMGRAFDPQELEEWRTTRRVVEIRGYLQASGRFALHRAAMEAWPGDPPPPFAQQQAKWVEANAAAAEEILQTLRSEGPLPPKELHAQFPVPHRSGGWNNDRSVVMMLERLADRGQVAVSHREGRLRVWDLAERVFPDVAAVPLLEAERRRNEGRLAVLGIARADGPDCDPGLGQVGEEAVIDGVRGRWRVDPAQLEETTFRGRTALLSPFDPFTFDRHRLKELFSSDYALEMYTPAARRRFGYYALPILHGDRIVGTADLEADHVHGVLEVHALRQEGTWSPSVTRAVHAEIRSLARMLGLDVADGALEER</sequence>
<name>A0A291GX52_9MICO</name>
<dbReference type="Proteomes" id="UP000217889">
    <property type="component" value="Chromosome"/>
</dbReference>
<reference evidence="1 2" key="1">
    <citation type="journal article" date="2014" name="Int. J. Syst. Evol. Microbiol.">
        <title>Brachybacterium ginsengisoli sp. nov., isolated from soil of a ginseng field.</title>
        <authorList>
            <person name="Hoang V.A."/>
            <person name="Kim Y.J."/>
            <person name="Nguyen N.L."/>
            <person name="Yang D.C."/>
        </authorList>
    </citation>
    <scope>NUCLEOTIDE SEQUENCE [LARGE SCALE GENOMIC DNA]</scope>
    <source>
        <strain evidence="1 2">DCY80</strain>
    </source>
</reference>
<dbReference type="KEGG" id="bgg:CFK41_07765"/>
<dbReference type="RefSeq" id="WP_096799139.1">
    <property type="nucleotide sequence ID" value="NZ_CP023564.1"/>
</dbReference>
<evidence type="ECO:0000313" key="1">
    <source>
        <dbReference type="EMBL" id="ATG54674.1"/>
    </source>
</evidence>
<organism evidence="1 2">
    <name type="scientific">Brachybacterium ginsengisoli</name>
    <dbReference type="NCBI Taxonomy" id="1331682"/>
    <lineage>
        <taxon>Bacteria</taxon>
        <taxon>Bacillati</taxon>
        <taxon>Actinomycetota</taxon>
        <taxon>Actinomycetes</taxon>
        <taxon>Micrococcales</taxon>
        <taxon>Dermabacteraceae</taxon>
        <taxon>Brachybacterium</taxon>
    </lineage>
</organism>
<dbReference type="InterPro" id="IPR009351">
    <property type="entry name" value="AlkZ-like"/>
</dbReference>